<name>A0AAW2V6V7_SESRA</name>
<dbReference type="InterPro" id="IPR018289">
    <property type="entry name" value="MULE_transposase_dom"/>
</dbReference>
<dbReference type="SMART" id="SM00575">
    <property type="entry name" value="ZnF_PMZ"/>
    <property type="match status" value="1"/>
</dbReference>
<reference evidence="2" key="2">
    <citation type="journal article" date="2024" name="Plant">
        <title>Genomic evolution and insights into agronomic trait innovations of Sesamum species.</title>
        <authorList>
            <person name="Miao H."/>
            <person name="Wang L."/>
            <person name="Qu L."/>
            <person name="Liu H."/>
            <person name="Sun Y."/>
            <person name="Le M."/>
            <person name="Wang Q."/>
            <person name="Wei S."/>
            <person name="Zheng Y."/>
            <person name="Lin W."/>
            <person name="Duan Y."/>
            <person name="Cao H."/>
            <person name="Xiong S."/>
            <person name="Wang X."/>
            <person name="Wei L."/>
            <person name="Li C."/>
            <person name="Ma Q."/>
            <person name="Ju M."/>
            <person name="Zhao R."/>
            <person name="Li G."/>
            <person name="Mu C."/>
            <person name="Tian Q."/>
            <person name="Mei H."/>
            <person name="Zhang T."/>
            <person name="Gao T."/>
            <person name="Zhang H."/>
        </authorList>
    </citation>
    <scope>NUCLEOTIDE SEQUENCE</scope>
    <source>
        <strain evidence="2">G02</strain>
    </source>
</reference>
<evidence type="ECO:0000313" key="2">
    <source>
        <dbReference type="EMBL" id="KAL0423311.1"/>
    </source>
</evidence>
<comment type="caution">
    <text evidence="2">The sequence shown here is derived from an EMBL/GenBank/DDBJ whole genome shotgun (WGS) entry which is preliminary data.</text>
</comment>
<dbReference type="PANTHER" id="PTHR31973:SF187">
    <property type="entry name" value="MUTATOR TRANSPOSASE MUDRA PROTEIN"/>
    <property type="match status" value="1"/>
</dbReference>
<feature type="domain" description="Zinc finger PMZ-type" evidence="1">
    <location>
        <begin position="284"/>
        <end position="311"/>
    </location>
</feature>
<reference evidence="2" key="1">
    <citation type="submission" date="2020-06" db="EMBL/GenBank/DDBJ databases">
        <authorList>
            <person name="Li T."/>
            <person name="Hu X."/>
            <person name="Zhang T."/>
            <person name="Song X."/>
            <person name="Zhang H."/>
            <person name="Dai N."/>
            <person name="Sheng W."/>
            <person name="Hou X."/>
            <person name="Wei L."/>
        </authorList>
    </citation>
    <scope>NUCLEOTIDE SEQUENCE</scope>
    <source>
        <strain evidence="2">G02</strain>
        <tissue evidence="2">Leaf</tissue>
    </source>
</reference>
<dbReference type="GO" id="GO:0008270">
    <property type="term" value="F:zinc ion binding"/>
    <property type="evidence" value="ECO:0007669"/>
    <property type="project" value="InterPro"/>
</dbReference>
<sequence>GCIVARCLNGPREGFLEGCRPIIGLDGCFLKGLYKGQLLSTIGRDGNDNIHPIAIAYVEIEKFDIWEWFTNLLLRDIGSQEQRGWAFNSDRQKGLLEAVSSLAPNAEHRLCLRHMYNNFKGKFKGQELKKLFWKAASTYNVKQHLRWMKEIDRVMPKKFPEDETAYDWLCEIPVYHWARCFFPSRTKCDTLVNNILESFNSYILDAREQPIIDMFESIRRKCVTRIQVKREGMEKYQGVVCPNICKKIERQRHESRNCFPSWAGEDKFEVQHFLENHIVYLRDRHCSCGMFQLVGFPYCHAIASISYHRLNMEEYVDDYFKKDAYLRFMGT</sequence>
<dbReference type="InterPro" id="IPR006564">
    <property type="entry name" value="Znf_PMZ"/>
</dbReference>
<organism evidence="2">
    <name type="scientific">Sesamum radiatum</name>
    <name type="common">Black benniseed</name>
    <dbReference type="NCBI Taxonomy" id="300843"/>
    <lineage>
        <taxon>Eukaryota</taxon>
        <taxon>Viridiplantae</taxon>
        <taxon>Streptophyta</taxon>
        <taxon>Embryophyta</taxon>
        <taxon>Tracheophyta</taxon>
        <taxon>Spermatophyta</taxon>
        <taxon>Magnoliopsida</taxon>
        <taxon>eudicotyledons</taxon>
        <taxon>Gunneridae</taxon>
        <taxon>Pentapetalae</taxon>
        <taxon>asterids</taxon>
        <taxon>lamiids</taxon>
        <taxon>Lamiales</taxon>
        <taxon>Pedaliaceae</taxon>
        <taxon>Sesamum</taxon>
    </lineage>
</organism>
<protein>
    <recommendedName>
        <fullName evidence="1">Zinc finger PMZ-type domain-containing protein</fullName>
    </recommendedName>
</protein>
<accession>A0AAW2V6V7</accession>
<dbReference type="PANTHER" id="PTHR31973">
    <property type="entry name" value="POLYPROTEIN, PUTATIVE-RELATED"/>
    <property type="match status" value="1"/>
</dbReference>
<dbReference type="AlphaFoldDB" id="A0AAW2V6V7"/>
<dbReference type="EMBL" id="JACGWJ010000004">
    <property type="protein sequence ID" value="KAL0423311.1"/>
    <property type="molecule type" value="Genomic_DNA"/>
</dbReference>
<feature type="non-terminal residue" evidence="2">
    <location>
        <position position="1"/>
    </location>
</feature>
<evidence type="ECO:0000259" key="1">
    <source>
        <dbReference type="SMART" id="SM00575"/>
    </source>
</evidence>
<proteinExistence type="predicted"/>
<dbReference type="Pfam" id="PF10551">
    <property type="entry name" value="MULE"/>
    <property type="match status" value="1"/>
</dbReference>
<gene>
    <name evidence="2" type="ORF">Sradi_0865900</name>
</gene>